<feature type="region of interest" description="Disordered" evidence="1">
    <location>
        <begin position="220"/>
        <end position="266"/>
    </location>
</feature>
<keyword evidence="2" id="KW-0812">Transmembrane</keyword>
<protein>
    <submittedName>
        <fullName evidence="3">Uncharacterized protein</fullName>
    </submittedName>
</protein>
<dbReference type="AlphaFoldDB" id="A0AA38UC85"/>
<organism evidence="3 4">
    <name type="scientific">Lentinula raphanica</name>
    <dbReference type="NCBI Taxonomy" id="153919"/>
    <lineage>
        <taxon>Eukaryota</taxon>
        <taxon>Fungi</taxon>
        <taxon>Dikarya</taxon>
        <taxon>Basidiomycota</taxon>
        <taxon>Agaricomycotina</taxon>
        <taxon>Agaricomycetes</taxon>
        <taxon>Agaricomycetidae</taxon>
        <taxon>Agaricales</taxon>
        <taxon>Marasmiineae</taxon>
        <taxon>Omphalotaceae</taxon>
        <taxon>Lentinula</taxon>
    </lineage>
</organism>
<accession>A0AA38UC85</accession>
<feature type="compositionally biased region" description="Polar residues" evidence="1">
    <location>
        <begin position="248"/>
        <end position="260"/>
    </location>
</feature>
<sequence length="266" mass="29096">MGTLRTSIQVNTDTLSRNIHVDGRGEPKIGGSVGGFIALVVCLILVIIIASTATFLLLRQEIHDEATATRRRRRHQHQAAPPSSYVYDPSSTPSKSWLASVKARFSSSVGSISYSAARKIKSHDGWVQAGSGDEWDDDMRDVEQLRHLGPSDSQYATAYSPPLDPPFRPPGNLTPESASTIQPHTSYITDSRIPNRFMSEPSPFPSSILRSYEMPIIPRSASPEAVSPSPRSPSHAIFESQNRKDSTNSDISTRTFSSGTKFVEGL</sequence>
<reference evidence="3" key="1">
    <citation type="submission" date="2022-08" db="EMBL/GenBank/DDBJ databases">
        <authorList>
            <consortium name="DOE Joint Genome Institute"/>
            <person name="Min B."/>
            <person name="Riley R."/>
            <person name="Sierra-Patev S."/>
            <person name="Naranjo-Ortiz M."/>
            <person name="Looney B."/>
            <person name="Konkel Z."/>
            <person name="Slot J.C."/>
            <person name="Sakamoto Y."/>
            <person name="Steenwyk J.L."/>
            <person name="Rokas A."/>
            <person name="Carro J."/>
            <person name="Camarero S."/>
            <person name="Ferreira P."/>
            <person name="Molpeceres G."/>
            <person name="Ruiz-Duenas F.J."/>
            <person name="Serrano A."/>
            <person name="Henrissat B."/>
            <person name="Drula E."/>
            <person name="Hughes K.W."/>
            <person name="Mata J.L."/>
            <person name="Ishikawa N.K."/>
            <person name="Vargas-Isla R."/>
            <person name="Ushijima S."/>
            <person name="Smith C.A."/>
            <person name="Ahrendt S."/>
            <person name="Andreopoulos W."/>
            <person name="He G."/>
            <person name="Labutti K."/>
            <person name="Lipzen A."/>
            <person name="Ng V."/>
            <person name="Sandor L."/>
            <person name="Barry K."/>
            <person name="Martinez A.T."/>
            <person name="Xiao Y."/>
            <person name="Gibbons J.G."/>
            <person name="Terashima K."/>
            <person name="Hibbett D.S."/>
            <person name="Grigoriev I.V."/>
        </authorList>
    </citation>
    <scope>NUCLEOTIDE SEQUENCE</scope>
    <source>
        <strain evidence="3">TFB9207</strain>
    </source>
</reference>
<evidence type="ECO:0000256" key="1">
    <source>
        <dbReference type="SAM" id="MobiDB-lite"/>
    </source>
</evidence>
<comment type="caution">
    <text evidence="3">The sequence shown here is derived from an EMBL/GenBank/DDBJ whole genome shotgun (WGS) entry which is preliminary data.</text>
</comment>
<keyword evidence="2" id="KW-0472">Membrane</keyword>
<feature type="compositionally biased region" description="Polar residues" evidence="1">
    <location>
        <begin position="174"/>
        <end position="183"/>
    </location>
</feature>
<evidence type="ECO:0000313" key="3">
    <source>
        <dbReference type="EMBL" id="KAJ3836280.1"/>
    </source>
</evidence>
<feature type="region of interest" description="Disordered" evidence="1">
    <location>
        <begin position="148"/>
        <end position="183"/>
    </location>
</feature>
<keyword evidence="2" id="KW-1133">Transmembrane helix</keyword>
<keyword evidence="4" id="KW-1185">Reference proteome</keyword>
<evidence type="ECO:0000256" key="2">
    <source>
        <dbReference type="SAM" id="Phobius"/>
    </source>
</evidence>
<dbReference type="Proteomes" id="UP001163846">
    <property type="component" value="Unassembled WGS sequence"/>
</dbReference>
<feature type="transmembrane region" description="Helical" evidence="2">
    <location>
        <begin position="36"/>
        <end position="58"/>
    </location>
</feature>
<proteinExistence type="predicted"/>
<feature type="region of interest" description="Disordered" evidence="1">
    <location>
        <begin position="68"/>
        <end position="90"/>
    </location>
</feature>
<name>A0AA38UC85_9AGAR</name>
<gene>
    <name evidence="3" type="ORF">F5878DRAFT_625575</name>
</gene>
<dbReference type="EMBL" id="MU806333">
    <property type="protein sequence ID" value="KAJ3836280.1"/>
    <property type="molecule type" value="Genomic_DNA"/>
</dbReference>
<evidence type="ECO:0000313" key="4">
    <source>
        <dbReference type="Proteomes" id="UP001163846"/>
    </source>
</evidence>